<organism evidence="1 2">
    <name type="scientific">Vitis vinifera</name>
    <name type="common">Grape</name>
    <dbReference type="NCBI Taxonomy" id="29760"/>
    <lineage>
        <taxon>Eukaryota</taxon>
        <taxon>Viridiplantae</taxon>
        <taxon>Streptophyta</taxon>
        <taxon>Embryophyta</taxon>
        <taxon>Tracheophyta</taxon>
        <taxon>Spermatophyta</taxon>
        <taxon>Magnoliopsida</taxon>
        <taxon>eudicotyledons</taxon>
        <taxon>Gunneridae</taxon>
        <taxon>Pentapetalae</taxon>
        <taxon>rosids</taxon>
        <taxon>Vitales</taxon>
        <taxon>Vitaceae</taxon>
        <taxon>Viteae</taxon>
        <taxon>Vitis</taxon>
    </lineage>
</organism>
<comment type="caution">
    <text evidence="1">The sequence shown here is derived from an EMBL/GenBank/DDBJ whole genome shotgun (WGS) entry which is preliminary data.</text>
</comment>
<reference evidence="1 2" key="1">
    <citation type="journal article" date="2018" name="PLoS Genet.">
        <title>Population sequencing reveals clonal diversity and ancestral inbreeding in the grapevine cultivar Chardonnay.</title>
        <authorList>
            <person name="Roach M.J."/>
            <person name="Johnson D.L."/>
            <person name="Bohlmann J."/>
            <person name="van Vuuren H.J."/>
            <person name="Jones S.J."/>
            <person name="Pretorius I.S."/>
            <person name="Schmidt S.A."/>
            <person name="Borneman A.R."/>
        </authorList>
    </citation>
    <scope>NUCLEOTIDE SEQUENCE [LARGE SCALE GENOMIC DNA]</scope>
    <source>
        <strain evidence="2">cv. Chardonnay</strain>
        <tissue evidence="1">Leaf</tissue>
    </source>
</reference>
<evidence type="ECO:0008006" key="3">
    <source>
        <dbReference type="Google" id="ProtNLM"/>
    </source>
</evidence>
<evidence type="ECO:0000313" key="1">
    <source>
        <dbReference type="EMBL" id="RVX23523.1"/>
    </source>
</evidence>
<name>A0A438KQP7_VITVI</name>
<evidence type="ECO:0000313" key="2">
    <source>
        <dbReference type="Proteomes" id="UP000288805"/>
    </source>
</evidence>
<protein>
    <recommendedName>
        <fullName evidence="3">DUF4283 domain-containing protein</fullName>
    </recommendedName>
</protein>
<dbReference type="EMBL" id="QGNW01000001">
    <property type="protein sequence ID" value="RVX23523.1"/>
    <property type="molecule type" value="Genomic_DNA"/>
</dbReference>
<proteinExistence type="predicted"/>
<sequence length="141" mass="16060">MRGGKRWFVIESKTFEVSVEEVRGKIRGTIVERSRGFSFWIRFGVSSLKKFLEGLEGCCMEEMKGSLTKVWEEDGRKFKVERRENGAGKYILCSVIDVESKRFCLVVPEGKGLLGGWALFAEKLQDLGVVTQEEVKEEEAL</sequence>
<dbReference type="AlphaFoldDB" id="A0A438KQP7"/>
<dbReference type="Proteomes" id="UP000288805">
    <property type="component" value="Unassembled WGS sequence"/>
</dbReference>
<accession>A0A438KQP7</accession>
<gene>
    <name evidence="1" type="ORF">CK203_000748</name>
</gene>